<name>A0A239B7D7_9ACTN</name>
<evidence type="ECO:0000259" key="5">
    <source>
        <dbReference type="Pfam" id="PF00135"/>
    </source>
</evidence>
<reference evidence="7" key="1">
    <citation type="submission" date="2017-06" db="EMBL/GenBank/DDBJ databases">
        <authorList>
            <person name="Varghese N."/>
            <person name="Submissions S."/>
        </authorList>
    </citation>
    <scope>NUCLEOTIDE SEQUENCE [LARGE SCALE GENOMIC DNA]</scope>
    <source>
        <strain evidence="7">DSM 44485</strain>
    </source>
</reference>
<dbReference type="Pfam" id="PF00135">
    <property type="entry name" value="COesterase"/>
    <property type="match status" value="1"/>
</dbReference>
<dbReference type="EC" id="3.1.1.-" evidence="3"/>
<dbReference type="InterPro" id="IPR029058">
    <property type="entry name" value="AB_hydrolase_fold"/>
</dbReference>
<keyword evidence="2 3" id="KW-0378">Hydrolase</keyword>
<dbReference type="Gene3D" id="3.40.50.1820">
    <property type="entry name" value="alpha/beta hydrolase"/>
    <property type="match status" value="2"/>
</dbReference>
<evidence type="ECO:0000256" key="3">
    <source>
        <dbReference type="RuleBase" id="RU361235"/>
    </source>
</evidence>
<dbReference type="AlphaFoldDB" id="A0A239B7D7"/>
<dbReference type="GO" id="GO:0016787">
    <property type="term" value="F:hydrolase activity"/>
    <property type="evidence" value="ECO:0007669"/>
    <property type="project" value="UniProtKB-KW"/>
</dbReference>
<sequence length="386" mass="41321">MAAAGAYLGIRYGTAGRLAAPQAVPDLGDAGRGGRDRVGPAAPQPPSRLEHVMGPGSGLEQSEDCLSLNVWTPGGTGLPILVWLHGGGFSSGSGGEAWYDGGLLARRGRMVVVTLNYRLGAWGYLRLPGGEANLGLLDQTLALRWVRRNIARFGGDPDRVTLAGQSAGALSALAMLRDEACDDLFHQVVLQSLPAGVRPHGAEKAARIADLFLEALGTDVMTASTASMLAAQGEVALRTARPGEITPPFQLVEDFRRTRAPRQVPMLIGTTRDEMRAFLPRAPAEETDRLFRNGSLELAAGMTASYAYRFDWSPTASPLGACHCIELPFVFGGLNAWRDAPMLAGADPADLRRLVDRVQQAWTAFIHGGSPGWHRYGHQAEVHRFL</sequence>
<evidence type="ECO:0000256" key="2">
    <source>
        <dbReference type="ARBA" id="ARBA00022801"/>
    </source>
</evidence>
<dbReference type="PANTHER" id="PTHR11559">
    <property type="entry name" value="CARBOXYLESTERASE"/>
    <property type="match status" value="1"/>
</dbReference>
<dbReference type="EMBL" id="FZNP01000010">
    <property type="protein sequence ID" value="SNS03867.1"/>
    <property type="molecule type" value="Genomic_DNA"/>
</dbReference>
<evidence type="ECO:0000313" key="7">
    <source>
        <dbReference type="Proteomes" id="UP000198420"/>
    </source>
</evidence>
<dbReference type="Proteomes" id="UP000198420">
    <property type="component" value="Unassembled WGS sequence"/>
</dbReference>
<evidence type="ECO:0000256" key="1">
    <source>
        <dbReference type="ARBA" id="ARBA00005964"/>
    </source>
</evidence>
<dbReference type="RefSeq" id="WP_089314246.1">
    <property type="nucleotide sequence ID" value="NZ_FZNP01000010.1"/>
</dbReference>
<feature type="domain" description="Carboxylesterase type B" evidence="5">
    <location>
        <begin position="6"/>
        <end position="282"/>
    </location>
</feature>
<dbReference type="OrthoDB" id="4308422at2"/>
<dbReference type="InterPro" id="IPR050309">
    <property type="entry name" value="Type-B_Carboxylest/Lipase"/>
</dbReference>
<evidence type="ECO:0000256" key="4">
    <source>
        <dbReference type="SAM" id="MobiDB-lite"/>
    </source>
</evidence>
<keyword evidence="7" id="KW-1185">Reference proteome</keyword>
<accession>A0A239B7D7</accession>
<evidence type="ECO:0000313" key="6">
    <source>
        <dbReference type="EMBL" id="SNS03867.1"/>
    </source>
</evidence>
<organism evidence="6 7">
    <name type="scientific">Actinomadura mexicana</name>
    <dbReference type="NCBI Taxonomy" id="134959"/>
    <lineage>
        <taxon>Bacteria</taxon>
        <taxon>Bacillati</taxon>
        <taxon>Actinomycetota</taxon>
        <taxon>Actinomycetes</taxon>
        <taxon>Streptosporangiales</taxon>
        <taxon>Thermomonosporaceae</taxon>
        <taxon>Actinomadura</taxon>
    </lineage>
</organism>
<dbReference type="InterPro" id="IPR002018">
    <property type="entry name" value="CarbesteraseB"/>
</dbReference>
<gene>
    <name evidence="6" type="ORF">SAMN06265355_11024</name>
</gene>
<dbReference type="InterPro" id="IPR019826">
    <property type="entry name" value="Carboxylesterase_B_AS"/>
</dbReference>
<dbReference type="PROSITE" id="PS00122">
    <property type="entry name" value="CARBOXYLESTERASE_B_1"/>
    <property type="match status" value="1"/>
</dbReference>
<comment type="similarity">
    <text evidence="1 3">Belongs to the type-B carboxylesterase/lipase family.</text>
</comment>
<protein>
    <recommendedName>
        <fullName evidence="3">Carboxylic ester hydrolase</fullName>
        <ecNumber evidence="3">3.1.1.-</ecNumber>
    </recommendedName>
</protein>
<feature type="region of interest" description="Disordered" evidence="4">
    <location>
        <begin position="24"/>
        <end position="56"/>
    </location>
</feature>
<proteinExistence type="inferred from homology"/>
<dbReference type="SUPFAM" id="SSF53474">
    <property type="entry name" value="alpha/beta-Hydrolases"/>
    <property type="match status" value="1"/>
</dbReference>